<proteinExistence type="predicted"/>
<reference evidence="1" key="1">
    <citation type="submission" date="2024-06" db="EMBL/GenBank/DDBJ databases">
        <title>Draft Genome Sequence of Deinococcus sonorensis Type Strain KR-87, a Biofilm Producing Representative of the Genus Deinococcus.</title>
        <authorList>
            <person name="Boren L.S."/>
            <person name="Grosso R.A."/>
            <person name="Hugenberg-Cox A.N."/>
            <person name="Hill J.T.E."/>
            <person name="Albert C.M."/>
            <person name="Tuohy J.M."/>
        </authorList>
    </citation>
    <scope>NUCLEOTIDE SEQUENCE</scope>
    <source>
        <strain evidence="1">KR-87</strain>
        <plasmid evidence="1">pDson03</plasmid>
    </source>
</reference>
<dbReference type="InterPro" id="IPR036388">
    <property type="entry name" value="WH-like_DNA-bd_sf"/>
</dbReference>
<sequence length="95" mass="10262">MTASFPPPFQVSTAAQAQALLDFTSGVRLLEQFMDPATPSQAARALAEPANRVTSHVRKLTAAGLLRVARRHGTRVHDQVAAHTFHVPRVLVPLS</sequence>
<dbReference type="Gene3D" id="1.10.10.10">
    <property type="entry name" value="Winged helix-like DNA-binding domain superfamily/Winged helix DNA-binding domain"/>
    <property type="match status" value="1"/>
</dbReference>
<dbReference type="EMBL" id="CP158298">
    <property type="protein sequence ID" value="XBV83979.1"/>
    <property type="molecule type" value="Genomic_DNA"/>
</dbReference>
<protein>
    <submittedName>
        <fullName evidence="1">Helix-turn-helix domain-containing protein</fullName>
    </submittedName>
</protein>
<accession>A0AAU7U797</accession>
<geneLocation type="plasmid" evidence="1">
    <name>pDson03</name>
</geneLocation>
<name>A0AAU7U797_9DEIO</name>
<evidence type="ECO:0000313" key="1">
    <source>
        <dbReference type="EMBL" id="XBV83979.1"/>
    </source>
</evidence>
<gene>
    <name evidence="1" type="ORF">ABOD76_04620</name>
</gene>
<dbReference type="Pfam" id="PF12840">
    <property type="entry name" value="HTH_20"/>
    <property type="match status" value="1"/>
</dbReference>
<keyword evidence="1" id="KW-0614">Plasmid</keyword>
<dbReference type="AlphaFoldDB" id="A0AAU7U797"/>
<dbReference type="RefSeq" id="WP_350241895.1">
    <property type="nucleotide sequence ID" value="NZ_CP158298.1"/>
</dbReference>
<organism evidence="1">
    <name type="scientific">Deinococcus sonorensis KR-87</name>
    <dbReference type="NCBI Taxonomy" id="694439"/>
    <lineage>
        <taxon>Bacteria</taxon>
        <taxon>Thermotogati</taxon>
        <taxon>Deinococcota</taxon>
        <taxon>Deinococci</taxon>
        <taxon>Deinococcales</taxon>
        <taxon>Deinococcaceae</taxon>
        <taxon>Deinococcus</taxon>
    </lineage>
</organism>
<dbReference type="KEGG" id="dsc:ABOD76_04620"/>